<dbReference type="OrthoDB" id="5569309at2759"/>
<keyword evidence="2" id="KW-0472">Membrane</keyword>
<dbReference type="Proteomes" id="UP000245942">
    <property type="component" value="Unassembled WGS sequence"/>
</dbReference>
<keyword evidence="2" id="KW-0812">Transmembrane</keyword>
<evidence type="ECO:0000256" key="2">
    <source>
        <dbReference type="SAM" id="Phobius"/>
    </source>
</evidence>
<dbReference type="GO" id="GO:0016020">
    <property type="term" value="C:membrane"/>
    <property type="evidence" value="ECO:0007669"/>
    <property type="project" value="TreeGrafter"/>
</dbReference>
<sequence>MSTTSTPFKGALKGKRKTDLSEIAAALGISVHAKRDELEDDIKKHLVANRSKLENDGRFEGLYNSLDRGERKAGKSYEGSSDSDAGSPHTPRTPLKHTQTIVSRVNGAASDAMADASALGSQVKARAQKAGEDLNLSSTIRRAQRATEDLSLSNTIEGVQAEGQHALDEASRAASTVVRRSRSISKATEKKAVRALNSTREFFSDSNNLIRILLVVEALVLLANIYPTRSYSFGESKAEHLIKHASLDGINTPRWSLTLPDPLGFFKVTKFWQPIILWTVWTVGIPAIAAHLITFQRRHEPSPVTFAYVRLALLTFLTSSSSLLVGGVNGGNLPTSFGVAAGLPVAQKVGLIGSLRANTSYGLVPLDGGVQILLTGLVAALATYEAVATRAR</sequence>
<feature type="transmembrane region" description="Helical" evidence="2">
    <location>
        <begin position="307"/>
        <end position="328"/>
    </location>
</feature>
<dbReference type="GeneID" id="37015077"/>
<dbReference type="AlphaFoldDB" id="A0A316TYP7"/>
<accession>A0A316TYP7</accession>
<dbReference type="PANTHER" id="PTHR41807">
    <property type="entry name" value="GLUTATHIONE TRANSFERASE 3"/>
    <property type="match status" value="1"/>
</dbReference>
<evidence type="ECO:0000313" key="4">
    <source>
        <dbReference type="Proteomes" id="UP000245942"/>
    </source>
</evidence>
<dbReference type="EMBL" id="KZ819337">
    <property type="protein sequence ID" value="PWN18342.1"/>
    <property type="molecule type" value="Genomic_DNA"/>
</dbReference>
<feature type="region of interest" description="Disordered" evidence="1">
    <location>
        <begin position="64"/>
        <end position="98"/>
    </location>
</feature>
<keyword evidence="4" id="KW-1185">Reference proteome</keyword>
<dbReference type="InterPro" id="IPR038872">
    <property type="entry name" value="Put_GTT3"/>
</dbReference>
<dbReference type="RefSeq" id="XP_025345502.1">
    <property type="nucleotide sequence ID" value="XM_025493343.1"/>
</dbReference>
<reference evidence="3 4" key="1">
    <citation type="journal article" date="2018" name="Mol. Biol. Evol.">
        <title>Broad Genomic Sampling Reveals a Smut Pathogenic Ancestry of the Fungal Clade Ustilaginomycotina.</title>
        <authorList>
            <person name="Kijpornyongpan T."/>
            <person name="Mondo S.J."/>
            <person name="Barry K."/>
            <person name="Sandor L."/>
            <person name="Lee J."/>
            <person name="Lipzen A."/>
            <person name="Pangilinan J."/>
            <person name="LaButti K."/>
            <person name="Hainaut M."/>
            <person name="Henrissat B."/>
            <person name="Grigoriev I.V."/>
            <person name="Spatafora J.W."/>
            <person name="Aime M.C."/>
        </authorList>
    </citation>
    <scope>NUCLEOTIDE SEQUENCE [LARGE SCALE GENOMIC DNA]</scope>
    <source>
        <strain evidence="3 4">MCA 4718</strain>
    </source>
</reference>
<feature type="transmembrane region" description="Helical" evidence="2">
    <location>
        <begin position="275"/>
        <end position="295"/>
    </location>
</feature>
<name>A0A316TYP7_9BASI</name>
<evidence type="ECO:0000256" key="1">
    <source>
        <dbReference type="SAM" id="MobiDB-lite"/>
    </source>
</evidence>
<feature type="transmembrane region" description="Helical" evidence="2">
    <location>
        <begin position="368"/>
        <end position="387"/>
    </location>
</feature>
<gene>
    <name evidence="3" type="ORF">BCV69DRAFT_285307</name>
</gene>
<dbReference type="PANTHER" id="PTHR41807:SF1">
    <property type="entry name" value="GLUTATHIONE TRANSFERASE 3"/>
    <property type="match status" value="1"/>
</dbReference>
<evidence type="ECO:0008006" key="5">
    <source>
        <dbReference type="Google" id="ProtNLM"/>
    </source>
</evidence>
<protein>
    <recommendedName>
        <fullName evidence="5">SAP domain-containing protein</fullName>
    </recommendedName>
</protein>
<proteinExistence type="predicted"/>
<evidence type="ECO:0000313" key="3">
    <source>
        <dbReference type="EMBL" id="PWN18342.1"/>
    </source>
</evidence>
<dbReference type="STRING" id="1684307.A0A316TYP7"/>
<keyword evidence="2" id="KW-1133">Transmembrane helix</keyword>
<organism evidence="3 4">
    <name type="scientific">Pseudomicrostroma glucosiphilum</name>
    <dbReference type="NCBI Taxonomy" id="1684307"/>
    <lineage>
        <taxon>Eukaryota</taxon>
        <taxon>Fungi</taxon>
        <taxon>Dikarya</taxon>
        <taxon>Basidiomycota</taxon>
        <taxon>Ustilaginomycotina</taxon>
        <taxon>Exobasidiomycetes</taxon>
        <taxon>Microstromatales</taxon>
        <taxon>Microstromatales incertae sedis</taxon>
        <taxon>Pseudomicrostroma</taxon>
    </lineage>
</organism>